<feature type="domain" description="Ig-like" evidence="4">
    <location>
        <begin position="501"/>
        <end position="582"/>
    </location>
</feature>
<reference evidence="6" key="2">
    <citation type="journal article" date="2013" name="Nat. Genet.">
        <title>The genome of the platyfish, Xiphophorus maculatus, provides insights into evolutionary adaptation and several complex traits.</title>
        <authorList>
            <person name="Schartl M."/>
            <person name="Walter R.B."/>
            <person name="Shen Y."/>
            <person name="Garcia T."/>
            <person name="Catchen J."/>
            <person name="Amores A."/>
            <person name="Braasch I."/>
            <person name="Chalopin D."/>
            <person name="Volff J.N."/>
            <person name="Lesch K.P."/>
            <person name="Bisazza A."/>
            <person name="Minx P."/>
            <person name="Hillier L."/>
            <person name="Wilson R.K."/>
            <person name="Fuerstenberg S."/>
            <person name="Boore J."/>
            <person name="Searle S."/>
            <person name="Postlethwait J.H."/>
            <person name="Warren W.C."/>
        </authorList>
    </citation>
    <scope>NUCLEOTIDE SEQUENCE [LARGE SCALE GENOMIC DNA]</scope>
    <source>
        <strain evidence="6">JP 163 A</strain>
    </source>
</reference>
<dbReference type="CDD" id="cd00096">
    <property type="entry name" value="Ig"/>
    <property type="match status" value="2"/>
</dbReference>
<dbReference type="OrthoDB" id="8436885at2759"/>
<dbReference type="InterPro" id="IPR003599">
    <property type="entry name" value="Ig_sub"/>
</dbReference>
<dbReference type="SUPFAM" id="SSF48726">
    <property type="entry name" value="Immunoglobulin"/>
    <property type="match status" value="6"/>
</dbReference>
<dbReference type="InterPro" id="IPR036179">
    <property type="entry name" value="Ig-like_dom_sf"/>
</dbReference>
<feature type="domain" description="Ig-like" evidence="4">
    <location>
        <begin position="140"/>
        <end position="184"/>
    </location>
</feature>
<dbReference type="InterPro" id="IPR013783">
    <property type="entry name" value="Ig-like_fold"/>
</dbReference>
<proteinExistence type="predicted"/>
<evidence type="ECO:0000259" key="4">
    <source>
        <dbReference type="PROSITE" id="PS50835"/>
    </source>
</evidence>
<dbReference type="PROSITE" id="PS50835">
    <property type="entry name" value="IG_LIKE"/>
    <property type="match status" value="4"/>
</dbReference>
<feature type="transmembrane region" description="Helical" evidence="2">
    <location>
        <begin position="677"/>
        <end position="698"/>
    </location>
</feature>
<evidence type="ECO:0000313" key="5">
    <source>
        <dbReference type="Ensembl" id="ENSXMAP00000035657.1"/>
    </source>
</evidence>
<keyword evidence="6" id="KW-1185">Reference proteome</keyword>
<feature type="domain" description="Ig-like" evidence="4">
    <location>
        <begin position="406"/>
        <end position="490"/>
    </location>
</feature>
<keyword evidence="2" id="KW-0472">Membrane</keyword>
<keyword evidence="2" id="KW-0812">Transmembrane</keyword>
<dbReference type="Gene3D" id="2.60.40.10">
    <property type="entry name" value="Immunoglobulins"/>
    <property type="match status" value="5"/>
</dbReference>
<dbReference type="SMART" id="SM00408">
    <property type="entry name" value="IGc2"/>
    <property type="match status" value="3"/>
</dbReference>
<organism evidence="5 6">
    <name type="scientific">Xiphophorus maculatus</name>
    <name type="common">Southern platyfish</name>
    <name type="synonym">Platypoecilus maculatus</name>
    <dbReference type="NCBI Taxonomy" id="8083"/>
    <lineage>
        <taxon>Eukaryota</taxon>
        <taxon>Metazoa</taxon>
        <taxon>Chordata</taxon>
        <taxon>Craniata</taxon>
        <taxon>Vertebrata</taxon>
        <taxon>Euteleostomi</taxon>
        <taxon>Actinopterygii</taxon>
        <taxon>Neopterygii</taxon>
        <taxon>Teleostei</taxon>
        <taxon>Neoteleostei</taxon>
        <taxon>Acanthomorphata</taxon>
        <taxon>Ovalentaria</taxon>
        <taxon>Atherinomorphae</taxon>
        <taxon>Cyprinodontiformes</taxon>
        <taxon>Poeciliidae</taxon>
        <taxon>Poeciliinae</taxon>
        <taxon>Xiphophorus</taxon>
    </lineage>
</organism>
<accession>A0A3B5QXP5</accession>
<reference evidence="6" key="1">
    <citation type="submission" date="2012-01" db="EMBL/GenBank/DDBJ databases">
        <authorList>
            <person name="Walter R."/>
            <person name="Schartl M."/>
            <person name="Warren W."/>
        </authorList>
    </citation>
    <scope>NUCLEOTIDE SEQUENCE [LARGE SCALE GENOMIC DNA]</scope>
    <source>
        <strain evidence="6">JP 163 A</strain>
    </source>
</reference>
<dbReference type="InterPro" id="IPR007110">
    <property type="entry name" value="Ig-like_dom"/>
</dbReference>
<feature type="signal peptide" evidence="3">
    <location>
        <begin position="1"/>
        <end position="36"/>
    </location>
</feature>
<dbReference type="Pfam" id="PF13895">
    <property type="entry name" value="Ig_2"/>
    <property type="match status" value="2"/>
</dbReference>
<dbReference type="GeneID" id="111608534"/>
<reference evidence="5" key="3">
    <citation type="submission" date="2025-08" db="UniProtKB">
        <authorList>
            <consortium name="Ensembl"/>
        </authorList>
    </citation>
    <scope>IDENTIFICATION</scope>
    <source>
        <strain evidence="5">JP 163 A</strain>
    </source>
</reference>
<reference evidence="5" key="4">
    <citation type="submission" date="2025-09" db="UniProtKB">
        <authorList>
            <consortium name="Ensembl"/>
        </authorList>
    </citation>
    <scope>IDENTIFICATION</scope>
    <source>
        <strain evidence="5">JP 163 A</strain>
    </source>
</reference>
<dbReference type="SMART" id="SM00409">
    <property type="entry name" value="IG"/>
    <property type="match status" value="5"/>
</dbReference>
<evidence type="ECO:0000256" key="1">
    <source>
        <dbReference type="SAM" id="MobiDB-lite"/>
    </source>
</evidence>
<dbReference type="AlphaFoldDB" id="A0A3B5QXP5"/>
<feature type="region of interest" description="Disordered" evidence="1">
    <location>
        <begin position="709"/>
        <end position="737"/>
    </location>
</feature>
<dbReference type="RefSeq" id="XP_023189080.1">
    <property type="nucleotide sequence ID" value="XM_023333312.1"/>
</dbReference>
<dbReference type="GeneTree" id="ENSGT01010000222294"/>
<dbReference type="PANTHER" id="PTHR46013">
    <property type="entry name" value="VASCULAR CELL ADHESION MOLECULE 1"/>
    <property type="match status" value="1"/>
</dbReference>
<evidence type="ECO:0000313" key="6">
    <source>
        <dbReference type="Proteomes" id="UP000002852"/>
    </source>
</evidence>
<protein>
    <submittedName>
        <fullName evidence="5">B-cell receptor CD22-like</fullName>
    </submittedName>
</protein>
<dbReference type="Pfam" id="PF13927">
    <property type="entry name" value="Ig_3"/>
    <property type="match status" value="1"/>
</dbReference>
<name>A0A3B5QXP5_XIPMA</name>
<dbReference type="InterPro" id="IPR003598">
    <property type="entry name" value="Ig_sub2"/>
</dbReference>
<feature type="chain" id="PRO_5017460196" evidence="3">
    <location>
        <begin position="37"/>
        <end position="817"/>
    </location>
</feature>
<sequence length="817" mass="91131">MWPTRGCDWKRRKAAMNLSTAASLFLIVLFCEEVQSKWNVNCNSQNICALKGSTVRMHCDYSHPYRQDGTTISVKQTFWFTKTDKDPLDLNTQEEYAGRVENSCISEDCTLTIRDVKESDSAAYKFRFVTNKSGGSYTGPKVVLSVRDSNPNLTVKKKNYYNLECSSSCVLPDDSTYVWYKNGQNIHIGKYFSKTWASNTDSISCALKGHEDFPSPSFCIRNYYCEQVTYSHGRICALKGSSVSFNSSYISSYSTTSFWFSPERSTEWNDISQPEDLKLDSKYLGRVRVTNIKQKSTLTINNLMENDSAEYRFIFKKYSLSWGSDLHGTTLTVTGLQVEVTRISANQDSPYAELKCHSRCTPAGYNYRWFRNGQDIRHNKSTYIVLINTTDKISCALSSFKELRAPEVYAPVSTSVSADFTDDIVEGNQVFLKCSSNANPPANYTWYKKTQSSTVQLHGKDSEVYLHEIQTSDSGKYFCVANNQLGESISEYLNIDVKYAPKRADVSLSHVEIVEGDSVHLTCSSDGNPTPSYSWYKDNQEMLQGQGGMYQFTSVTSEDSGTYCCEVGNIYGRMNSSSVLINVEYPPRLPSVSVNPPGDVAAGSSVNLSCTSVANPAATYTWYKEHSTSPAADGQTFTIVDIRGEHGGNYYCQARNSRGNHNSTVHLIVVSSSASSAVAGLITILLLIGLFLSAFIIFRKKKVVRQIHQSREGAEDNETKRLGNLGRHMGSSSTAGLGNSVDQGDVCYASVLFSKNQEESLYSNFVPAEPKTSQNEEKEEDVEYSAIMIKNTPFKKSYDASEESSALYSTVCKVNRL</sequence>
<dbReference type="Ensembl" id="ENSXMAT00000031482.1">
    <property type="protein sequence ID" value="ENSXMAP00000035657.1"/>
    <property type="gene ID" value="ENSXMAG00000005708.2"/>
</dbReference>
<evidence type="ECO:0000256" key="3">
    <source>
        <dbReference type="SAM" id="SignalP"/>
    </source>
</evidence>
<evidence type="ECO:0000256" key="2">
    <source>
        <dbReference type="SAM" id="Phobius"/>
    </source>
</evidence>
<dbReference type="Proteomes" id="UP000002852">
    <property type="component" value="Unassembled WGS sequence"/>
</dbReference>
<keyword evidence="2" id="KW-1133">Transmembrane helix</keyword>
<dbReference type="PANTHER" id="PTHR46013:SF4">
    <property type="entry name" value="B-CELL RECEPTOR CD22-RELATED"/>
    <property type="match status" value="1"/>
</dbReference>
<dbReference type="InParanoid" id="A0A3B5QXP5"/>
<keyword evidence="3" id="KW-0732">Signal</keyword>
<feature type="domain" description="Ig-like" evidence="4">
    <location>
        <begin position="590"/>
        <end position="668"/>
    </location>
</feature>
<feature type="compositionally biased region" description="Basic and acidic residues" evidence="1">
    <location>
        <begin position="709"/>
        <end position="721"/>
    </location>
</feature>
<dbReference type="KEGG" id="xma:111608534"/>